<gene>
    <name evidence="1" type="ORF">RRF57_013386</name>
</gene>
<comment type="caution">
    <text evidence="1">The sequence shown here is derived from an EMBL/GenBank/DDBJ whole genome shotgun (WGS) entry which is preliminary data.</text>
</comment>
<keyword evidence="2" id="KW-1185">Reference proteome</keyword>
<dbReference type="EMBL" id="JAWHQM010000223">
    <property type="protein sequence ID" value="KAK5637671.1"/>
    <property type="molecule type" value="Genomic_DNA"/>
</dbReference>
<proteinExistence type="predicted"/>
<name>A0AAN7ZEA8_9PEZI</name>
<evidence type="ECO:0000313" key="2">
    <source>
        <dbReference type="Proteomes" id="UP001305414"/>
    </source>
</evidence>
<reference evidence="1 2" key="1">
    <citation type="submission" date="2023-10" db="EMBL/GenBank/DDBJ databases">
        <title>Draft genome sequence of Xylaria bambusicola isolate GMP-LS, the root and basal stem rot pathogen of sugarcane in Indonesia.</title>
        <authorList>
            <person name="Selvaraj P."/>
            <person name="Muralishankar V."/>
            <person name="Muruganantham S."/>
            <person name="Sp S."/>
            <person name="Haryani S."/>
            <person name="Lau K.J.X."/>
            <person name="Naqvi N.I."/>
        </authorList>
    </citation>
    <scope>NUCLEOTIDE SEQUENCE [LARGE SCALE GENOMIC DNA]</scope>
    <source>
        <strain evidence="1">GMP-LS</strain>
    </source>
</reference>
<sequence length="212" mass="22620">MADSPRYPPLPGRPNEPILYRIRVPARGTGYSCSGQVIRYLTAPNPPKGASGVPDYRGKLLAFDTVPAGDWNLGRLVVADDSVKGKFILASTETAQLDEAVGLLDGGPSWCNRKVDLVSLLDALDTHHKSDQADDNQDDDPRVITDIQCMNHLSAALLATATLGPEVIGVWAWQPGHAHGIGDESHVYSIIQARDPGPAPGFSPISPITARA</sequence>
<evidence type="ECO:0000313" key="1">
    <source>
        <dbReference type="EMBL" id="KAK5637671.1"/>
    </source>
</evidence>
<organism evidence="1 2">
    <name type="scientific">Xylaria bambusicola</name>
    <dbReference type="NCBI Taxonomy" id="326684"/>
    <lineage>
        <taxon>Eukaryota</taxon>
        <taxon>Fungi</taxon>
        <taxon>Dikarya</taxon>
        <taxon>Ascomycota</taxon>
        <taxon>Pezizomycotina</taxon>
        <taxon>Sordariomycetes</taxon>
        <taxon>Xylariomycetidae</taxon>
        <taxon>Xylariales</taxon>
        <taxon>Xylariaceae</taxon>
        <taxon>Xylaria</taxon>
    </lineage>
</organism>
<protein>
    <submittedName>
        <fullName evidence="1">Uncharacterized protein</fullName>
    </submittedName>
</protein>
<dbReference type="AlphaFoldDB" id="A0AAN7ZEA8"/>
<accession>A0AAN7ZEA8</accession>
<dbReference type="Proteomes" id="UP001305414">
    <property type="component" value="Unassembled WGS sequence"/>
</dbReference>